<comment type="function">
    <text evidence="1">Converts adenosine-3',5'-bisphosphate (PAP) to AMP.</text>
</comment>
<keyword evidence="1 2" id="KW-0460">Magnesium</keyword>
<dbReference type="Gene3D" id="3.40.190.80">
    <property type="match status" value="1"/>
</dbReference>
<feature type="binding site" evidence="1">
    <location>
        <position position="88"/>
    </location>
    <ligand>
        <name>Mg(2+)</name>
        <dbReference type="ChEBI" id="CHEBI:18420"/>
        <label>1</label>
    </ligand>
</feature>
<proteinExistence type="inferred from homology"/>
<feature type="binding site" evidence="2">
    <location>
        <position position="66"/>
    </location>
    <ligand>
        <name>Mg(2+)</name>
        <dbReference type="ChEBI" id="CHEBI:18420"/>
        <label>1</label>
        <note>catalytic</note>
    </ligand>
</feature>
<name>A0A3Q9JKL7_9GAMM</name>
<feature type="binding site" evidence="1">
    <location>
        <position position="215"/>
    </location>
    <ligand>
        <name>Mg(2+)</name>
        <dbReference type="ChEBI" id="CHEBI:18420"/>
        <label>2</label>
    </ligand>
</feature>
<keyword evidence="1" id="KW-0472">Membrane</keyword>
<dbReference type="GO" id="GO:0005886">
    <property type="term" value="C:plasma membrane"/>
    <property type="evidence" value="ECO:0007669"/>
    <property type="project" value="UniProtKB-SubCell"/>
</dbReference>
<keyword evidence="1" id="KW-1003">Cell membrane</keyword>
<feature type="binding site" evidence="2">
    <location>
        <position position="86"/>
    </location>
    <ligand>
        <name>Mg(2+)</name>
        <dbReference type="ChEBI" id="CHEBI:18420"/>
        <label>1</label>
        <note>catalytic</note>
    </ligand>
</feature>
<feature type="binding site" evidence="2">
    <location>
        <position position="89"/>
    </location>
    <ligand>
        <name>Mg(2+)</name>
        <dbReference type="ChEBI" id="CHEBI:18420"/>
        <label>1</label>
        <note>catalytic</note>
    </ligand>
</feature>
<dbReference type="CDD" id="cd01638">
    <property type="entry name" value="CysQ"/>
    <property type="match status" value="1"/>
</dbReference>
<feature type="binding site" evidence="2">
    <location>
        <position position="215"/>
    </location>
    <ligand>
        <name>Mg(2+)</name>
        <dbReference type="ChEBI" id="CHEBI:18420"/>
        <label>1</label>
        <note>catalytic</note>
    </ligand>
</feature>
<dbReference type="GO" id="GO:0008441">
    <property type="term" value="F:3'(2'),5'-bisphosphate nucleotidase activity"/>
    <property type="evidence" value="ECO:0007669"/>
    <property type="project" value="UniProtKB-UniRule"/>
</dbReference>
<feature type="binding site" evidence="1">
    <location>
        <position position="89"/>
    </location>
    <ligand>
        <name>Mg(2+)</name>
        <dbReference type="ChEBI" id="CHEBI:18420"/>
        <label>2</label>
    </ligand>
</feature>
<dbReference type="Pfam" id="PF00459">
    <property type="entry name" value="Inositol_P"/>
    <property type="match status" value="1"/>
</dbReference>
<gene>
    <name evidence="1 3" type="primary">cysQ</name>
    <name evidence="3" type="ORF">DM558_13870</name>
</gene>
<dbReference type="Proteomes" id="UP000273143">
    <property type="component" value="Chromosome"/>
</dbReference>
<accession>A0A3Q9JKL7</accession>
<dbReference type="GO" id="GO:0050427">
    <property type="term" value="P:3'-phosphoadenosine 5'-phosphosulfate metabolic process"/>
    <property type="evidence" value="ECO:0007669"/>
    <property type="project" value="TreeGrafter"/>
</dbReference>
<dbReference type="InterPro" id="IPR000760">
    <property type="entry name" value="Inositol_monophosphatase-like"/>
</dbReference>
<dbReference type="SUPFAM" id="SSF56655">
    <property type="entry name" value="Carbohydrate phosphatase"/>
    <property type="match status" value="1"/>
</dbReference>
<keyword evidence="1" id="KW-0997">Cell inner membrane</keyword>
<feature type="binding site" evidence="1">
    <location>
        <position position="66"/>
    </location>
    <ligand>
        <name>substrate</name>
    </ligand>
</feature>
<evidence type="ECO:0000313" key="4">
    <source>
        <dbReference type="Proteomes" id="UP000273143"/>
    </source>
</evidence>
<comment type="subcellular location">
    <subcellularLocation>
        <location evidence="1">Cell inner membrane</location>
        <topology evidence="1">Peripheral membrane protein</topology>
        <orientation evidence="1">Cytoplasmic side</orientation>
    </subcellularLocation>
</comment>
<reference evidence="4" key="1">
    <citation type="submission" date="2018-06" db="EMBL/GenBank/DDBJ databases">
        <title>Complete genome of Pseudomonas insecticola strain QZS01.</title>
        <authorList>
            <person name="Wang J."/>
            <person name="Su Q."/>
        </authorList>
    </citation>
    <scope>NUCLEOTIDE SEQUENCE [LARGE SCALE GENOMIC DNA]</scope>
    <source>
        <strain evidence="4">QZS01</strain>
    </source>
</reference>
<keyword evidence="1 3" id="KW-0378">Hydrolase</keyword>
<evidence type="ECO:0000313" key="3">
    <source>
        <dbReference type="EMBL" id="AZS51784.1"/>
    </source>
</evidence>
<comment type="similarity">
    <text evidence="1">Belongs to the inositol monophosphatase superfamily. CysQ family.</text>
</comment>
<dbReference type="EMBL" id="CP029822">
    <property type="protein sequence ID" value="AZS51784.1"/>
    <property type="molecule type" value="Genomic_DNA"/>
</dbReference>
<dbReference type="EC" id="3.1.3.7" evidence="1"/>
<comment type="cofactor">
    <cofactor evidence="1 2">
        <name>Mg(2+)</name>
        <dbReference type="ChEBI" id="CHEBI:18420"/>
    </cofactor>
</comment>
<dbReference type="PRINTS" id="PR00377">
    <property type="entry name" value="IMPHPHTASES"/>
</dbReference>
<dbReference type="KEGG" id="emo:DM558_13870"/>
<dbReference type="InterPro" id="IPR006240">
    <property type="entry name" value="CysQ"/>
</dbReference>
<organism evidence="3 4">
    <name type="scientific">Entomomonas moraniae</name>
    <dbReference type="NCBI Taxonomy" id="2213226"/>
    <lineage>
        <taxon>Bacteria</taxon>
        <taxon>Pseudomonadati</taxon>
        <taxon>Pseudomonadota</taxon>
        <taxon>Gammaproteobacteria</taxon>
        <taxon>Pseudomonadales</taxon>
        <taxon>Pseudomonadaceae</taxon>
        <taxon>Entomomonas</taxon>
    </lineage>
</organism>
<dbReference type="GO" id="GO:0000103">
    <property type="term" value="P:sulfate assimilation"/>
    <property type="evidence" value="ECO:0007669"/>
    <property type="project" value="TreeGrafter"/>
</dbReference>
<dbReference type="PANTHER" id="PTHR43028:SF5">
    <property type="entry name" value="3'(2'),5'-BISPHOSPHATE NUCLEOTIDASE 1"/>
    <property type="match status" value="1"/>
</dbReference>
<keyword evidence="4" id="KW-1185">Reference proteome</keyword>
<protein>
    <recommendedName>
        <fullName evidence="1">3'(2'),5'-bisphosphate nucleotidase CysQ</fullName>
        <ecNumber evidence="1">3.1.3.7</ecNumber>
    </recommendedName>
    <alternativeName>
        <fullName evidence="1">3'(2'),5-bisphosphonucleoside 3'(2')-phosphohydrolase</fullName>
    </alternativeName>
    <alternativeName>
        <fullName evidence="1">3'-phosphoadenosine 5'-phosphate phosphatase</fullName>
        <shortName evidence="1">PAP phosphatase</shortName>
    </alternativeName>
</protein>
<comment type="catalytic activity">
    <reaction evidence="1">
        <text>adenosine 3',5'-bisphosphate + H2O = AMP + phosphate</text>
        <dbReference type="Rhea" id="RHEA:10040"/>
        <dbReference type="ChEBI" id="CHEBI:15377"/>
        <dbReference type="ChEBI" id="CHEBI:43474"/>
        <dbReference type="ChEBI" id="CHEBI:58343"/>
        <dbReference type="ChEBI" id="CHEBI:456215"/>
        <dbReference type="EC" id="3.1.3.7"/>
    </reaction>
</comment>
<keyword evidence="1 2" id="KW-0479">Metal-binding</keyword>
<feature type="binding site" evidence="2">
    <location>
        <position position="88"/>
    </location>
    <ligand>
        <name>Mg(2+)</name>
        <dbReference type="ChEBI" id="CHEBI:18420"/>
        <label>1</label>
        <note>catalytic</note>
    </ligand>
</feature>
<sequence>MPDELIPDIVAIAKEAGKATLKFWQKDIEVNHKLDDSPVTKADLAANHIIIEHLTKLTPHIPILSEEACSFDYTTRKNWKQWWLIDPLDGTKEFIAGSGDFTINIALINDGHVHFGVVFIPVTAICYVGGKSLGAWRIDDAGTKQAIRCSNFQTTALQVIASQRHSSQKQQLFLEQLAALAPFSLKNAGSSLKFCLIAEGQADCYPRFAPTCQWDTAAAQGILEGAGGNVFNENGDTLSYEPRKDYLNPNFIALGDSNTWQKPIFELIKKLP</sequence>
<dbReference type="GO" id="GO:0000287">
    <property type="term" value="F:magnesium ion binding"/>
    <property type="evidence" value="ECO:0007669"/>
    <property type="project" value="UniProtKB-UniRule"/>
</dbReference>
<dbReference type="RefSeq" id="WP_127164479.1">
    <property type="nucleotide sequence ID" value="NZ_CP029822.1"/>
</dbReference>
<dbReference type="InterPro" id="IPR050725">
    <property type="entry name" value="CysQ/Inositol_MonoPase"/>
</dbReference>
<dbReference type="HAMAP" id="MF_02095">
    <property type="entry name" value="CysQ"/>
    <property type="match status" value="1"/>
</dbReference>
<evidence type="ECO:0000256" key="1">
    <source>
        <dbReference type="HAMAP-Rule" id="MF_02095"/>
    </source>
</evidence>
<dbReference type="Gene3D" id="3.30.540.10">
    <property type="entry name" value="Fructose-1,6-Bisphosphatase, subunit A, domain 1"/>
    <property type="match status" value="1"/>
</dbReference>
<evidence type="ECO:0000256" key="2">
    <source>
        <dbReference type="PIRSR" id="PIRSR600760-2"/>
    </source>
</evidence>
<feature type="binding site" evidence="1">
    <location>
        <begin position="88"/>
        <end position="91"/>
    </location>
    <ligand>
        <name>substrate</name>
    </ligand>
</feature>
<dbReference type="NCBIfam" id="TIGR01331">
    <property type="entry name" value="bisphos_cysQ"/>
    <property type="match status" value="1"/>
</dbReference>
<feature type="binding site" evidence="1">
    <location>
        <position position="86"/>
    </location>
    <ligand>
        <name>Mg(2+)</name>
        <dbReference type="ChEBI" id="CHEBI:18420"/>
        <label>1</label>
    </ligand>
</feature>
<dbReference type="AlphaFoldDB" id="A0A3Q9JKL7"/>
<feature type="binding site" evidence="1">
    <location>
        <position position="86"/>
    </location>
    <ligand>
        <name>Mg(2+)</name>
        <dbReference type="ChEBI" id="CHEBI:18420"/>
        <label>2</label>
    </ligand>
</feature>
<feature type="binding site" evidence="1">
    <location>
        <position position="66"/>
    </location>
    <ligand>
        <name>Mg(2+)</name>
        <dbReference type="ChEBI" id="CHEBI:18420"/>
        <label>1</label>
    </ligand>
</feature>
<feature type="binding site" evidence="1">
    <location>
        <position position="215"/>
    </location>
    <ligand>
        <name>substrate</name>
    </ligand>
</feature>
<dbReference type="PANTHER" id="PTHR43028">
    <property type="entry name" value="3'(2'),5'-BISPHOSPHATE NUCLEOTIDASE 1"/>
    <property type="match status" value="1"/>
</dbReference>